<comment type="caution">
    <text evidence="1">The sequence shown here is derived from an EMBL/GenBank/DDBJ whole genome shotgun (WGS) entry which is preliminary data.</text>
</comment>
<proteinExistence type="predicted"/>
<protein>
    <submittedName>
        <fullName evidence="1">Uncharacterized protein</fullName>
    </submittedName>
</protein>
<dbReference type="Proteomes" id="UP000299102">
    <property type="component" value="Unassembled WGS sequence"/>
</dbReference>
<evidence type="ECO:0000313" key="1">
    <source>
        <dbReference type="EMBL" id="GBP40433.1"/>
    </source>
</evidence>
<dbReference type="AlphaFoldDB" id="A0A4C1VP32"/>
<sequence>MTSHALGFVRELSACLRLINSIAFIVRTSQLRRRAPSATSTPAFAQTKFSMKTSSLIKTGRRTITPPLICVCAASRSRTSSSIKALAHNGLRSEFETTFTHHFNG</sequence>
<dbReference type="EMBL" id="BGZK01000381">
    <property type="protein sequence ID" value="GBP40433.1"/>
    <property type="molecule type" value="Genomic_DNA"/>
</dbReference>
<organism evidence="1 2">
    <name type="scientific">Eumeta variegata</name>
    <name type="common">Bagworm moth</name>
    <name type="synonym">Eumeta japonica</name>
    <dbReference type="NCBI Taxonomy" id="151549"/>
    <lineage>
        <taxon>Eukaryota</taxon>
        <taxon>Metazoa</taxon>
        <taxon>Ecdysozoa</taxon>
        <taxon>Arthropoda</taxon>
        <taxon>Hexapoda</taxon>
        <taxon>Insecta</taxon>
        <taxon>Pterygota</taxon>
        <taxon>Neoptera</taxon>
        <taxon>Endopterygota</taxon>
        <taxon>Lepidoptera</taxon>
        <taxon>Glossata</taxon>
        <taxon>Ditrysia</taxon>
        <taxon>Tineoidea</taxon>
        <taxon>Psychidae</taxon>
        <taxon>Oiketicinae</taxon>
        <taxon>Eumeta</taxon>
    </lineage>
</organism>
<keyword evidence="2" id="KW-1185">Reference proteome</keyword>
<dbReference type="OrthoDB" id="6126662at2759"/>
<gene>
    <name evidence="1" type="ORF">EVAR_25285_1</name>
</gene>
<name>A0A4C1VP32_EUMVA</name>
<evidence type="ECO:0000313" key="2">
    <source>
        <dbReference type="Proteomes" id="UP000299102"/>
    </source>
</evidence>
<accession>A0A4C1VP32</accession>
<reference evidence="1 2" key="1">
    <citation type="journal article" date="2019" name="Commun. Biol.">
        <title>The bagworm genome reveals a unique fibroin gene that provides high tensile strength.</title>
        <authorList>
            <person name="Kono N."/>
            <person name="Nakamura H."/>
            <person name="Ohtoshi R."/>
            <person name="Tomita M."/>
            <person name="Numata K."/>
            <person name="Arakawa K."/>
        </authorList>
    </citation>
    <scope>NUCLEOTIDE SEQUENCE [LARGE SCALE GENOMIC DNA]</scope>
</reference>